<reference evidence="2 3" key="1">
    <citation type="submission" date="2017-01" db="EMBL/GenBank/DDBJ databases">
        <authorList>
            <person name="Mah S.A."/>
            <person name="Swanson W.J."/>
            <person name="Moy G.W."/>
            <person name="Vacquier V.D."/>
        </authorList>
    </citation>
    <scope>NUCLEOTIDE SEQUENCE [LARGE SCALE GENOMIC DNA]</scope>
    <source>
        <strain evidence="2 3">DSM 11589</strain>
    </source>
</reference>
<dbReference type="OrthoDB" id="9806482at2"/>
<proteinExistence type="predicted"/>
<dbReference type="InterPro" id="IPR005502">
    <property type="entry name" value="Ribosyl_crysJ1"/>
</dbReference>
<keyword evidence="1" id="KW-0479">Metal-binding</keyword>
<comment type="cofactor">
    <cofactor evidence="1">
        <name>Mg(2+)</name>
        <dbReference type="ChEBI" id="CHEBI:18420"/>
    </cofactor>
    <text evidence="1">Binds 2 magnesium ions per subunit.</text>
</comment>
<dbReference type="PANTHER" id="PTHR16222">
    <property type="entry name" value="ADP-RIBOSYLGLYCOHYDROLASE"/>
    <property type="match status" value="1"/>
</dbReference>
<dbReference type="SUPFAM" id="SSF101478">
    <property type="entry name" value="ADP-ribosylglycohydrolase"/>
    <property type="match status" value="1"/>
</dbReference>
<dbReference type="Pfam" id="PF03747">
    <property type="entry name" value="ADP_ribosyl_GH"/>
    <property type="match status" value="1"/>
</dbReference>
<dbReference type="Proteomes" id="UP000185678">
    <property type="component" value="Unassembled WGS sequence"/>
</dbReference>
<dbReference type="GO" id="GO:0016787">
    <property type="term" value="F:hydrolase activity"/>
    <property type="evidence" value="ECO:0007669"/>
    <property type="project" value="UniProtKB-KW"/>
</dbReference>
<dbReference type="EMBL" id="FTOA01000001">
    <property type="protein sequence ID" value="SIS37811.1"/>
    <property type="molecule type" value="Genomic_DNA"/>
</dbReference>
<feature type="binding site" evidence="1">
    <location>
        <position position="63"/>
    </location>
    <ligand>
        <name>Mg(2+)</name>
        <dbReference type="ChEBI" id="CHEBI:18420"/>
        <label>1</label>
    </ligand>
</feature>
<dbReference type="Gene3D" id="1.10.4080.10">
    <property type="entry name" value="ADP-ribosylation/Crystallin J1"/>
    <property type="match status" value="1"/>
</dbReference>
<dbReference type="InterPro" id="IPR013479">
    <property type="entry name" value="ADP-ribosyl_diN_reduct_hydro"/>
</dbReference>
<dbReference type="STRING" id="80876.SAMN05421779_101305"/>
<dbReference type="GO" id="GO:0046872">
    <property type="term" value="F:metal ion binding"/>
    <property type="evidence" value="ECO:0007669"/>
    <property type="project" value="UniProtKB-KW"/>
</dbReference>
<dbReference type="AlphaFoldDB" id="A0A1N7ILE5"/>
<keyword evidence="3" id="KW-1185">Reference proteome</keyword>
<evidence type="ECO:0000313" key="3">
    <source>
        <dbReference type="Proteomes" id="UP000185678"/>
    </source>
</evidence>
<keyword evidence="1" id="KW-0460">Magnesium</keyword>
<evidence type="ECO:0000313" key="2">
    <source>
        <dbReference type="EMBL" id="SIS37811.1"/>
    </source>
</evidence>
<organism evidence="2 3">
    <name type="scientific">Insolitispirillum peregrinum</name>
    <dbReference type="NCBI Taxonomy" id="80876"/>
    <lineage>
        <taxon>Bacteria</taxon>
        <taxon>Pseudomonadati</taxon>
        <taxon>Pseudomonadota</taxon>
        <taxon>Alphaproteobacteria</taxon>
        <taxon>Rhodospirillales</taxon>
        <taxon>Novispirillaceae</taxon>
        <taxon>Insolitispirillum</taxon>
    </lineage>
</organism>
<dbReference type="InterPro" id="IPR050792">
    <property type="entry name" value="ADP-ribosylglycohydrolase"/>
</dbReference>
<feature type="binding site" evidence="1">
    <location>
        <position position="247"/>
    </location>
    <ligand>
        <name>Mg(2+)</name>
        <dbReference type="ChEBI" id="CHEBI:18420"/>
        <label>1</label>
    </ligand>
</feature>
<gene>
    <name evidence="2" type="ORF">SAMN05421779_101305</name>
</gene>
<feature type="binding site" evidence="1">
    <location>
        <position position="248"/>
    </location>
    <ligand>
        <name>Mg(2+)</name>
        <dbReference type="ChEBI" id="CHEBI:18420"/>
        <label>1</label>
    </ligand>
</feature>
<accession>A0A1N7ILE5</accession>
<dbReference type="InterPro" id="IPR036705">
    <property type="entry name" value="Ribosyl_crysJ1_sf"/>
</dbReference>
<evidence type="ECO:0000256" key="1">
    <source>
        <dbReference type="PIRSR" id="PIRSR605502-1"/>
    </source>
</evidence>
<name>A0A1N7ILE5_9PROT</name>
<protein>
    <submittedName>
        <fullName evidence="2">ADP-ribosyl-[dinitrogen reductase] hydrolase</fullName>
    </submittedName>
</protein>
<feature type="binding site" evidence="1">
    <location>
        <position position="62"/>
    </location>
    <ligand>
        <name>Mg(2+)</name>
        <dbReference type="ChEBI" id="CHEBI:18420"/>
        <label>1</label>
    </ligand>
</feature>
<dbReference type="PANTHER" id="PTHR16222:SF12">
    <property type="entry name" value="ADP-RIBOSYLGLYCOHYDROLASE-RELATED"/>
    <property type="match status" value="1"/>
</dbReference>
<feature type="binding site" evidence="1">
    <location>
        <position position="61"/>
    </location>
    <ligand>
        <name>Mg(2+)</name>
        <dbReference type="ChEBI" id="CHEBI:18420"/>
        <label>1</label>
    </ligand>
</feature>
<dbReference type="NCBIfam" id="TIGR02662">
    <property type="entry name" value="dinitro_DRAG"/>
    <property type="match status" value="1"/>
</dbReference>
<feature type="binding site" evidence="1">
    <location>
        <position position="245"/>
    </location>
    <ligand>
        <name>Mg(2+)</name>
        <dbReference type="ChEBI" id="CHEBI:18420"/>
        <label>1</label>
    </ligand>
</feature>
<keyword evidence="2" id="KW-0378">Hydrolase</keyword>
<dbReference type="RefSeq" id="WP_076398279.1">
    <property type="nucleotide sequence ID" value="NZ_FTOA01000001.1"/>
</dbReference>
<sequence length="297" mass="32108">MSDTSISLYQRAVGAYMGLAVGDALGATVEFMTRGEIQQHYGVHQKIIGGGWLRLKPGQVTDDTQMSLSLGRALISRQGMDTAVVCEHFADWLRSKPVDVGNTVRRGIQRYILHGTTRTEYHEGDAGNGAAMRTLPVALATVNNPQALEEWTLAQAHTTHNHPLSDSATLTLGRMIHRLLAGGGVKAVREESNALLARHKSFRFEPYRGQASAYIIDTMQTVQHCYFMTDSFKSCLVETVNQGGDADTTGAIAGMLAGATYGVDAIPRSWLSKLDPAVASEIHQQTTALLKLAGVSL</sequence>